<dbReference type="AlphaFoldDB" id="A0A833S0J9"/>
<name>A0A833S0J9_PHYIN</name>
<sequence length="134" mass="15126">MVRSATPIPAAELLRRFAEENALVHDDVAHNEVRGSDDEDGNDACTEYDPSLLDRYIESGGSDAVVTLTNFTLTEFHLMWAHVEPDLMSRWVSGRGRKSVTTPKDVFMVLICVLKYYGTWQKHAMDFGSTLLFQ</sequence>
<keyword evidence="2" id="KW-1185">Reference proteome</keyword>
<proteinExistence type="predicted"/>
<organism evidence="1 2">
    <name type="scientific">Phytophthora infestans</name>
    <name type="common">Potato late blight agent</name>
    <name type="synonym">Botrytis infestans</name>
    <dbReference type="NCBI Taxonomy" id="4787"/>
    <lineage>
        <taxon>Eukaryota</taxon>
        <taxon>Sar</taxon>
        <taxon>Stramenopiles</taxon>
        <taxon>Oomycota</taxon>
        <taxon>Peronosporomycetes</taxon>
        <taxon>Peronosporales</taxon>
        <taxon>Peronosporaceae</taxon>
        <taxon>Phytophthora</taxon>
    </lineage>
</organism>
<accession>A0A833S0J9</accession>
<evidence type="ECO:0000313" key="2">
    <source>
        <dbReference type="Proteomes" id="UP000602510"/>
    </source>
</evidence>
<evidence type="ECO:0000313" key="1">
    <source>
        <dbReference type="EMBL" id="KAF4030301.1"/>
    </source>
</evidence>
<protein>
    <submittedName>
        <fullName evidence="1">Uncharacterized protein</fullName>
    </submittedName>
</protein>
<dbReference type="Proteomes" id="UP000602510">
    <property type="component" value="Unassembled WGS sequence"/>
</dbReference>
<gene>
    <name evidence="1" type="ORF">GN244_ATG17922</name>
</gene>
<dbReference type="EMBL" id="WSZM01000700">
    <property type="protein sequence ID" value="KAF4030301.1"/>
    <property type="molecule type" value="Genomic_DNA"/>
</dbReference>
<reference evidence="1" key="1">
    <citation type="submission" date="2020-04" db="EMBL/GenBank/DDBJ databases">
        <title>Hybrid Assembly of Korean Phytophthora infestans isolates.</title>
        <authorList>
            <person name="Prokchorchik M."/>
            <person name="Lee Y."/>
            <person name="Seo J."/>
            <person name="Cho J.-H."/>
            <person name="Park Y.-E."/>
            <person name="Jang D.-C."/>
            <person name="Im J.-S."/>
            <person name="Choi J.-G."/>
            <person name="Park H.-J."/>
            <person name="Lee G.-B."/>
            <person name="Lee Y.-G."/>
            <person name="Hong S.-Y."/>
            <person name="Cho K."/>
            <person name="Sohn K.H."/>
        </authorList>
    </citation>
    <scope>NUCLEOTIDE SEQUENCE</scope>
    <source>
        <strain evidence="1">KR_1_A1</strain>
    </source>
</reference>
<comment type="caution">
    <text evidence="1">The sequence shown here is derived from an EMBL/GenBank/DDBJ whole genome shotgun (WGS) entry which is preliminary data.</text>
</comment>